<evidence type="ECO:0000256" key="3">
    <source>
        <dbReference type="SAM" id="MobiDB-lite"/>
    </source>
</evidence>
<dbReference type="PROSITE" id="PS50011">
    <property type="entry name" value="PROTEIN_KINASE_DOM"/>
    <property type="match status" value="1"/>
</dbReference>
<feature type="compositionally biased region" description="Low complexity" evidence="3">
    <location>
        <begin position="324"/>
        <end position="336"/>
    </location>
</feature>
<keyword evidence="1" id="KW-0547">Nucleotide-binding</keyword>
<name>A0AAV8UZ09_9RHOD</name>
<organism evidence="5 6">
    <name type="scientific">Rhodosorus marinus</name>
    <dbReference type="NCBI Taxonomy" id="101924"/>
    <lineage>
        <taxon>Eukaryota</taxon>
        <taxon>Rhodophyta</taxon>
        <taxon>Stylonematophyceae</taxon>
        <taxon>Stylonematales</taxon>
        <taxon>Stylonemataceae</taxon>
        <taxon>Rhodosorus</taxon>
    </lineage>
</organism>
<keyword evidence="2" id="KW-0067">ATP-binding</keyword>
<feature type="compositionally biased region" description="Acidic residues" evidence="3">
    <location>
        <begin position="376"/>
        <end position="391"/>
    </location>
</feature>
<dbReference type="GO" id="GO:0005524">
    <property type="term" value="F:ATP binding"/>
    <property type="evidence" value="ECO:0007669"/>
    <property type="project" value="UniProtKB-KW"/>
</dbReference>
<comment type="caution">
    <text evidence="5">The sequence shown here is derived from an EMBL/GenBank/DDBJ whole genome shotgun (WGS) entry which is preliminary data.</text>
</comment>
<dbReference type="InterPro" id="IPR008271">
    <property type="entry name" value="Ser/Thr_kinase_AS"/>
</dbReference>
<dbReference type="FunFam" id="1.10.510.10:FF:000571">
    <property type="entry name" value="Maternal embryonic leucine zipper kinase"/>
    <property type="match status" value="1"/>
</dbReference>
<dbReference type="Gene3D" id="1.10.510.10">
    <property type="entry name" value="Transferase(Phosphotransferase) domain 1"/>
    <property type="match status" value="1"/>
</dbReference>
<keyword evidence="6" id="KW-1185">Reference proteome</keyword>
<gene>
    <name evidence="5" type="ORF">NDN08_007940</name>
</gene>
<accession>A0AAV8UZ09</accession>
<feature type="domain" description="Protein kinase" evidence="4">
    <location>
        <begin position="17"/>
        <end position="282"/>
    </location>
</feature>
<dbReference type="SUPFAM" id="SSF56112">
    <property type="entry name" value="Protein kinase-like (PK-like)"/>
    <property type="match status" value="1"/>
</dbReference>
<dbReference type="PANTHER" id="PTHR24347">
    <property type="entry name" value="SERINE/THREONINE-PROTEIN KINASE"/>
    <property type="match status" value="1"/>
</dbReference>
<dbReference type="InterPro" id="IPR011009">
    <property type="entry name" value="Kinase-like_dom_sf"/>
</dbReference>
<dbReference type="SMART" id="SM00220">
    <property type="entry name" value="S_TKc"/>
    <property type="match status" value="1"/>
</dbReference>
<evidence type="ECO:0000256" key="2">
    <source>
        <dbReference type="ARBA" id="ARBA00022840"/>
    </source>
</evidence>
<dbReference type="Pfam" id="PF00069">
    <property type="entry name" value="Pkinase"/>
    <property type="match status" value="1"/>
</dbReference>
<dbReference type="PROSITE" id="PS00108">
    <property type="entry name" value="PROTEIN_KINASE_ST"/>
    <property type="match status" value="1"/>
</dbReference>
<evidence type="ECO:0000313" key="5">
    <source>
        <dbReference type="EMBL" id="KAJ8907836.1"/>
    </source>
</evidence>
<proteinExistence type="predicted"/>
<evidence type="ECO:0000313" key="6">
    <source>
        <dbReference type="Proteomes" id="UP001157974"/>
    </source>
</evidence>
<dbReference type="EMBL" id="JAMWBK010000002">
    <property type="protein sequence ID" value="KAJ8907836.1"/>
    <property type="molecule type" value="Genomic_DNA"/>
</dbReference>
<dbReference type="AlphaFoldDB" id="A0AAV8UZ09"/>
<sequence>MGQKKLKLSPVLLDKYDVDESVLGNGSRGSVVHALRKSDGREVAVKIVCKRELNEWSQTAVAREVHVLKTVHHENIVEFVDALEDQRYVYMILEYLRGGDLFTRLQKETAVLSEKTVLTWAYQILEPLQKLHENGIAHRDIKLENFVFATSKDEEKQILKIVDFGLAFWRRPGSAMTASIPCGTVQYCSPEIAAQHKYVPEQADMWGVGVVLYALLARKLPFYDQSRSGTIAKIKQCKLSFEGERWKSVSPDTISLISKLLSKRGADRPSASEALALVDECLSGAPLSDIEDDESNESRSMELPSHTRIPVDPEPSRQCQGMHSSSGSDISPDPIGNSHKRRRSSSDPFTSLLSGILMASKRREQETDVESLSGSDDVDEDEDVDEADEQELPGFVDGLCEAYTCI</sequence>
<dbReference type="FunFam" id="3.30.200.20:FF:000042">
    <property type="entry name" value="Aurora kinase A"/>
    <property type="match status" value="1"/>
</dbReference>
<dbReference type="InterPro" id="IPR000719">
    <property type="entry name" value="Prot_kinase_dom"/>
</dbReference>
<dbReference type="GO" id="GO:0004672">
    <property type="term" value="F:protein kinase activity"/>
    <property type="evidence" value="ECO:0007669"/>
    <property type="project" value="InterPro"/>
</dbReference>
<dbReference type="Gene3D" id="3.30.200.20">
    <property type="entry name" value="Phosphorylase Kinase, domain 1"/>
    <property type="match status" value="1"/>
</dbReference>
<evidence type="ECO:0000256" key="1">
    <source>
        <dbReference type="ARBA" id="ARBA00022741"/>
    </source>
</evidence>
<reference evidence="5 6" key="1">
    <citation type="journal article" date="2023" name="Nat. Commun.">
        <title>Origin of minicircular mitochondrial genomes in red algae.</title>
        <authorList>
            <person name="Lee Y."/>
            <person name="Cho C.H."/>
            <person name="Lee Y.M."/>
            <person name="Park S.I."/>
            <person name="Yang J.H."/>
            <person name="West J.A."/>
            <person name="Bhattacharya D."/>
            <person name="Yoon H.S."/>
        </authorList>
    </citation>
    <scope>NUCLEOTIDE SEQUENCE [LARGE SCALE GENOMIC DNA]</scope>
    <source>
        <strain evidence="5 6">CCMP1338</strain>
        <tissue evidence="5">Whole cell</tissue>
    </source>
</reference>
<evidence type="ECO:0000259" key="4">
    <source>
        <dbReference type="PROSITE" id="PS50011"/>
    </source>
</evidence>
<dbReference type="Proteomes" id="UP001157974">
    <property type="component" value="Unassembled WGS sequence"/>
</dbReference>
<feature type="region of interest" description="Disordered" evidence="3">
    <location>
        <begin position="286"/>
        <end position="394"/>
    </location>
</feature>
<protein>
    <recommendedName>
        <fullName evidence="4">Protein kinase domain-containing protein</fullName>
    </recommendedName>
</protein>